<evidence type="ECO:0000259" key="9">
    <source>
        <dbReference type="PROSITE" id="PS51545"/>
    </source>
</evidence>
<feature type="domain" description="PI3K/PI4K catalytic" evidence="8">
    <location>
        <begin position="1090"/>
        <end position="1368"/>
    </location>
</feature>
<reference evidence="12" key="1">
    <citation type="submission" date="2022-10" db="EMBL/GenBank/DDBJ databases">
        <title>Novel sulphate-reducing endosymbionts in the free-living metamonad Anaeramoeba.</title>
        <authorList>
            <person name="Jerlstrom-Hultqvist J."/>
            <person name="Cepicka I."/>
            <person name="Gallot-Lavallee L."/>
            <person name="Salas-Leiva D."/>
            <person name="Curtis B.A."/>
            <person name="Zahonova K."/>
            <person name="Pipaliya S."/>
            <person name="Dacks J."/>
            <person name="Roger A.J."/>
        </authorList>
    </citation>
    <scope>NUCLEOTIDE SEQUENCE</scope>
    <source>
        <strain evidence="12">BMAN</strain>
    </source>
</reference>
<organism evidence="12 13">
    <name type="scientific">Anaeramoeba ignava</name>
    <name type="common">Anaerobic marine amoeba</name>
    <dbReference type="NCBI Taxonomy" id="1746090"/>
    <lineage>
        <taxon>Eukaryota</taxon>
        <taxon>Metamonada</taxon>
        <taxon>Anaeramoebidae</taxon>
        <taxon>Anaeramoeba</taxon>
    </lineage>
</organism>
<dbReference type="GO" id="GO:0043491">
    <property type="term" value="P:phosphatidylinositol 3-kinase/protein kinase B signal transduction"/>
    <property type="evidence" value="ECO:0007669"/>
    <property type="project" value="TreeGrafter"/>
</dbReference>
<dbReference type="GO" id="GO:0050920">
    <property type="term" value="P:regulation of chemotaxis"/>
    <property type="evidence" value="ECO:0007669"/>
    <property type="project" value="UniProtKB-ARBA"/>
</dbReference>
<dbReference type="SMART" id="SM00144">
    <property type="entry name" value="PI3K_rbd"/>
    <property type="match status" value="1"/>
</dbReference>
<dbReference type="Gene3D" id="1.25.40.70">
    <property type="entry name" value="Phosphatidylinositol 3-kinase, accessory domain (PIK)"/>
    <property type="match status" value="1"/>
</dbReference>
<dbReference type="Gene3D" id="3.30.1010.10">
    <property type="entry name" value="Phosphatidylinositol 3-kinase Catalytic Subunit, Chain A, domain 4"/>
    <property type="match status" value="1"/>
</dbReference>
<evidence type="ECO:0000259" key="8">
    <source>
        <dbReference type="PROSITE" id="PS50290"/>
    </source>
</evidence>
<dbReference type="InterPro" id="IPR036940">
    <property type="entry name" value="PI3/4_kinase_cat_sf"/>
</dbReference>
<comment type="similarity">
    <text evidence="7">Belongs to the PI3/PI4-kinase family.</text>
</comment>
<dbReference type="PROSITE" id="PS50290">
    <property type="entry name" value="PI3_4_KINASE_3"/>
    <property type="match status" value="1"/>
</dbReference>
<gene>
    <name evidence="12" type="ORF">M0811_08024</name>
</gene>
<dbReference type="GO" id="GO:0016477">
    <property type="term" value="P:cell migration"/>
    <property type="evidence" value="ECO:0007669"/>
    <property type="project" value="TreeGrafter"/>
</dbReference>
<evidence type="ECO:0000313" key="12">
    <source>
        <dbReference type="EMBL" id="KAJ5074669.1"/>
    </source>
</evidence>
<dbReference type="InterPro" id="IPR001263">
    <property type="entry name" value="PI3K_accessory_dom"/>
</dbReference>
<dbReference type="PANTHER" id="PTHR10048">
    <property type="entry name" value="PHOSPHATIDYLINOSITOL KINASE"/>
    <property type="match status" value="1"/>
</dbReference>
<dbReference type="SUPFAM" id="SSF49562">
    <property type="entry name" value="C2 domain (Calcium/lipid-binding domain, CaLB)"/>
    <property type="match status" value="1"/>
</dbReference>
<evidence type="ECO:0000259" key="11">
    <source>
        <dbReference type="PROSITE" id="PS51547"/>
    </source>
</evidence>
<evidence type="ECO:0000313" key="13">
    <source>
        <dbReference type="Proteomes" id="UP001149090"/>
    </source>
</evidence>
<evidence type="ECO:0000256" key="2">
    <source>
        <dbReference type="ARBA" id="ARBA00012073"/>
    </source>
</evidence>
<dbReference type="SMART" id="SM00146">
    <property type="entry name" value="PI3Kc"/>
    <property type="match status" value="1"/>
</dbReference>
<dbReference type="Gene3D" id="3.10.20.770">
    <property type="match status" value="1"/>
</dbReference>
<dbReference type="FunFam" id="3.30.1010.10:FF:000008">
    <property type="entry name" value="Phosphatidylinositol 4,5-bisphosphate 3-kinase catalytic subunit gamma"/>
    <property type="match status" value="1"/>
</dbReference>
<comment type="catalytic activity">
    <reaction evidence="1">
        <text>a 1,2-diacyl-sn-glycero-3-phospho-(1D-myo-inositol) + ATP = a 1,2-diacyl-sn-glycero-3-phospho-(1D-myo-inositol-3-phosphate) + ADP + H(+)</text>
        <dbReference type="Rhea" id="RHEA:12709"/>
        <dbReference type="ChEBI" id="CHEBI:15378"/>
        <dbReference type="ChEBI" id="CHEBI:30616"/>
        <dbReference type="ChEBI" id="CHEBI:57880"/>
        <dbReference type="ChEBI" id="CHEBI:58088"/>
        <dbReference type="ChEBI" id="CHEBI:456216"/>
        <dbReference type="EC" id="2.7.1.137"/>
    </reaction>
</comment>
<evidence type="ECO:0000256" key="5">
    <source>
        <dbReference type="ARBA" id="ARBA00022777"/>
    </source>
</evidence>
<dbReference type="InterPro" id="IPR011009">
    <property type="entry name" value="Kinase-like_dom_sf"/>
</dbReference>
<dbReference type="Proteomes" id="UP001149090">
    <property type="component" value="Unassembled WGS sequence"/>
</dbReference>
<accession>A0A9Q0RDF3</accession>
<dbReference type="Gene3D" id="2.60.40.150">
    <property type="entry name" value="C2 domain"/>
    <property type="match status" value="1"/>
</dbReference>
<dbReference type="InterPro" id="IPR002420">
    <property type="entry name" value="PI3K-type_C2_dom"/>
</dbReference>
<keyword evidence="3" id="KW-0808">Transferase</keyword>
<keyword evidence="4" id="KW-0547">Nucleotide-binding</keyword>
<dbReference type="GO" id="GO:0005942">
    <property type="term" value="C:phosphatidylinositol 3-kinase complex"/>
    <property type="evidence" value="ECO:0007669"/>
    <property type="project" value="TreeGrafter"/>
</dbReference>
<sequence>MSITILLEFPNNEKEYIEIPYNSTLMTIRNLAFHLKSLDPELMKHTFFKFKNIKLPSSYSKLIQCSNEMRLYVQYNKPIPLQMVIDKNHVEEFGSTIQFTNSLNIQHNFQTRTVSTNRNPIQTETAKNISPTREMKQKKVVQIQKSSYKFWTGTFPIKVVSLNGTSRILMVTASQKTSDLITQLYDLDKKAFHNWQPSDVVLIYEKFNQKKVINGEFSEIPEVFSKIQSFQVPVLRLMLRSELESDKKKQTNLKQRKTLIPSHSNKTNDMIIKCITPGKILVSASISKTQTIADLKKEIYSLFSRKVAQSMRKKIDFFILRTIQDNKELDEKSLVIEIPIIANASRTNSFSQPPLIEMMEKPSKLTKQEKLIRMEIGIILDKSLAWTSTEDESFTMRQAMEKVRIQSANILQENYHGDLILNVTLARSPLRKNSLMEKPFSFMFPDMTKRTLKCDVRKKLPEILEELFSKNTRSLPENAKTSDYFVKVIDSWEFLSDTYPLHKFEVVRSRLSNPSSFVQVALIEKSKLREELSDPVTENTNIIKESLQMIEENANTEIENSKEITSFSVLDIESPLRVRIVGIENLQPQQVSLSDVSSVFVSAGIYHGGKLLCHEKHTKEILPSTTLRWSQWLKPEILVCDLPPATRVCFTVFGKNNAKLVPLGWVDCQLFDYLSHFRSGVHAFNLWLDAQANPIGTCVHNLSTRNPSVLYIEFDTFPLPVVFPKINFNFDSLMQSLSKLDSNSNSFSEFEINESETTTDQIEIEIDDSKFIQQESIHRLSEEDKEKEKEKEIQIDGFEIQTEIDDKDQEMQIVRIDLDDQNNDNSEKTTQENMEIVEEFDPEFSNSIAKVFNCPKSQFKLMKVLIDKDPLYQLTPRDKRIIYTSREYITKYPQALPKILRSVEWNKREQIKEAMSLLEKWTPMRPVDALELLDSYYSDNNVREYAVTCLEQMDDQELEDYLPQLVQVLKYESYHNSALALFLLRRALLSPWKIGSIFFWYLKSELHVPEYSERFGLLIEGYLYGCGFHRKIIFNENEGFKKITEIAKQVAKLKDHDQRMALLTKQLNTFKFPNRLFIPLSSSWTADSFRVEKCKYMDSKKVPLWLVFGNSELKTSTYSIIFKYGDDLRQDILTLQMFRIMDQLWKENGLDLRLNPYHVIATGDMVGMVEVVLNSKTIATIQKDSGGGVAAAFKKGPLYDWLVKENQTEEKIRKAIENFVYSTAGYCVATYVLGIGDRHNDNVMLQRDGHLFHIDFGHFLGNFKKKFGIKRERAPFVFTPEYVYVMGGKDSKDFKKFVEISCKAYNIIRKKAHVFINLFSLMVSTGIPELQCIEDIYYLRDAFSLGLTDKEAALKYEKLIYKSLNTTTTRVNNAFHILVH</sequence>
<dbReference type="Pfam" id="PF00454">
    <property type="entry name" value="PI3_PI4_kinase"/>
    <property type="match status" value="1"/>
</dbReference>
<evidence type="ECO:0000259" key="10">
    <source>
        <dbReference type="PROSITE" id="PS51546"/>
    </source>
</evidence>
<dbReference type="OrthoDB" id="67688at2759"/>
<dbReference type="PROSITE" id="PS51545">
    <property type="entry name" value="PIK_HELICAL"/>
    <property type="match status" value="1"/>
</dbReference>
<comment type="caution">
    <text evidence="12">The sequence shown here is derived from an EMBL/GenBank/DDBJ whole genome shotgun (WGS) entry which is preliminary data.</text>
</comment>
<dbReference type="GO" id="GO:0048015">
    <property type="term" value="P:phosphatidylinositol-mediated signaling"/>
    <property type="evidence" value="ECO:0007669"/>
    <property type="project" value="TreeGrafter"/>
</dbReference>
<evidence type="ECO:0000256" key="3">
    <source>
        <dbReference type="ARBA" id="ARBA00022679"/>
    </source>
</evidence>
<dbReference type="InterPro" id="IPR015433">
    <property type="entry name" value="PI3/4_kinase"/>
</dbReference>
<keyword evidence="13" id="KW-1185">Reference proteome</keyword>
<dbReference type="CDD" id="cd08380">
    <property type="entry name" value="C2_PI3K_like"/>
    <property type="match status" value="1"/>
</dbReference>
<dbReference type="PROSITE" id="PS00916">
    <property type="entry name" value="PI3_4_KINASE_2"/>
    <property type="match status" value="1"/>
</dbReference>
<dbReference type="GO" id="GO:0005737">
    <property type="term" value="C:cytoplasm"/>
    <property type="evidence" value="ECO:0007669"/>
    <property type="project" value="TreeGrafter"/>
</dbReference>
<dbReference type="SMART" id="SM00145">
    <property type="entry name" value="PI3Ka"/>
    <property type="match status" value="1"/>
</dbReference>
<dbReference type="InterPro" id="IPR016024">
    <property type="entry name" value="ARM-type_fold"/>
</dbReference>
<evidence type="ECO:0000256" key="6">
    <source>
        <dbReference type="ARBA" id="ARBA00022840"/>
    </source>
</evidence>
<dbReference type="SUPFAM" id="SSF54236">
    <property type="entry name" value="Ubiquitin-like"/>
    <property type="match status" value="1"/>
</dbReference>
<dbReference type="GO" id="GO:0035005">
    <property type="term" value="F:1-phosphatidylinositol-4-phosphate 3-kinase activity"/>
    <property type="evidence" value="ECO:0007669"/>
    <property type="project" value="TreeGrafter"/>
</dbReference>
<dbReference type="EMBL" id="JAPDFW010000069">
    <property type="protein sequence ID" value="KAJ5074669.1"/>
    <property type="molecule type" value="Genomic_DNA"/>
</dbReference>
<dbReference type="EC" id="2.7.1.137" evidence="2"/>
<keyword evidence="5 12" id="KW-0418">Kinase</keyword>
<dbReference type="GO" id="GO:0016303">
    <property type="term" value="F:1-phosphatidylinositol-3-kinase activity"/>
    <property type="evidence" value="ECO:0007669"/>
    <property type="project" value="UniProtKB-EC"/>
</dbReference>
<dbReference type="InterPro" id="IPR035892">
    <property type="entry name" value="C2_domain_sf"/>
</dbReference>
<dbReference type="OMA" id="NYDMYIL"/>
<feature type="domain" description="PI3K-RBD" evidence="10">
    <location>
        <begin position="431"/>
        <end position="523"/>
    </location>
</feature>
<dbReference type="GO" id="GO:0005524">
    <property type="term" value="F:ATP binding"/>
    <property type="evidence" value="ECO:0007669"/>
    <property type="project" value="UniProtKB-KW"/>
</dbReference>
<dbReference type="Pfam" id="PF00792">
    <property type="entry name" value="PI3K_C2"/>
    <property type="match status" value="1"/>
</dbReference>
<dbReference type="SUPFAM" id="SSF56112">
    <property type="entry name" value="Protein kinase-like (PK-like)"/>
    <property type="match status" value="1"/>
</dbReference>
<name>A0A9Q0RDF3_ANAIG</name>
<feature type="domain" description="PIK helical" evidence="9">
    <location>
        <begin position="848"/>
        <end position="1025"/>
    </location>
</feature>
<dbReference type="CDD" id="cd00891">
    <property type="entry name" value="PI3Kc"/>
    <property type="match status" value="1"/>
</dbReference>
<dbReference type="InterPro" id="IPR000403">
    <property type="entry name" value="PI3/4_kinase_cat_dom"/>
</dbReference>
<evidence type="ECO:0000256" key="1">
    <source>
        <dbReference type="ARBA" id="ARBA00001498"/>
    </source>
</evidence>
<proteinExistence type="inferred from homology"/>
<dbReference type="InterPro" id="IPR042236">
    <property type="entry name" value="PI3K_accessory_sf"/>
</dbReference>
<dbReference type="SUPFAM" id="SSF48371">
    <property type="entry name" value="ARM repeat"/>
    <property type="match status" value="1"/>
</dbReference>
<dbReference type="SMART" id="SM00142">
    <property type="entry name" value="PI3K_C2"/>
    <property type="match status" value="1"/>
</dbReference>
<dbReference type="FunFam" id="1.10.1070.11:FF:000001">
    <property type="entry name" value="Phosphatidylinositol 4,5-bisphosphate 3-kinase catalytic subunit"/>
    <property type="match status" value="1"/>
</dbReference>
<dbReference type="GO" id="GO:0005886">
    <property type="term" value="C:plasma membrane"/>
    <property type="evidence" value="ECO:0007669"/>
    <property type="project" value="TreeGrafter"/>
</dbReference>
<evidence type="ECO:0000256" key="7">
    <source>
        <dbReference type="PROSITE-ProRule" id="PRU00880"/>
    </source>
</evidence>
<evidence type="ECO:0000256" key="4">
    <source>
        <dbReference type="ARBA" id="ARBA00022741"/>
    </source>
</evidence>
<dbReference type="Pfam" id="PF00794">
    <property type="entry name" value="PI3K_rbd"/>
    <property type="match status" value="1"/>
</dbReference>
<dbReference type="Pfam" id="PF00613">
    <property type="entry name" value="PI3Ka"/>
    <property type="match status" value="1"/>
</dbReference>
<dbReference type="PANTHER" id="PTHR10048:SF14">
    <property type="entry name" value="LD28067P"/>
    <property type="match status" value="1"/>
</dbReference>
<dbReference type="InterPro" id="IPR018936">
    <property type="entry name" value="PI3/4_kinase_CS"/>
</dbReference>
<dbReference type="PROSITE" id="PS00915">
    <property type="entry name" value="PI3_4_KINASE_1"/>
    <property type="match status" value="1"/>
</dbReference>
<protein>
    <recommendedName>
        <fullName evidence="2">phosphatidylinositol 3-kinase</fullName>
        <ecNumber evidence="2">2.7.1.137</ecNumber>
    </recommendedName>
</protein>
<dbReference type="InterPro" id="IPR000341">
    <property type="entry name" value="PI3K_Ras-bd_dom"/>
</dbReference>
<dbReference type="PROSITE" id="PS51546">
    <property type="entry name" value="PI3K_RBD"/>
    <property type="match status" value="1"/>
</dbReference>
<dbReference type="GO" id="GO:0032060">
    <property type="term" value="P:bleb assembly"/>
    <property type="evidence" value="ECO:0007669"/>
    <property type="project" value="UniProtKB-ARBA"/>
</dbReference>
<dbReference type="InterPro" id="IPR035448">
    <property type="entry name" value="PI3Kc"/>
</dbReference>
<keyword evidence="6" id="KW-0067">ATP-binding</keyword>
<dbReference type="PROSITE" id="PS51547">
    <property type="entry name" value="C2_PI3K"/>
    <property type="match status" value="1"/>
</dbReference>
<dbReference type="Gene3D" id="1.10.1070.11">
    <property type="entry name" value="Phosphatidylinositol 3-/4-kinase, catalytic domain"/>
    <property type="match status" value="1"/>
</dbReference>
<feature type="domain" description="C2 PI3K-type" evidence="11">
    <location>
        <begin position="572"/>
        <end position="718"/>
    </location>
</feature>
<dbReference type="InterPro" id="IPR029071">
    <property type="entry name" value="Ubiquitin-like_domsf"/>
</dbReference>